<evidence type="ECO:0000313" key="2">
    <source>
        <dbReference type="Proteomes" id="UP000244013"/>
    </source>
</evidence>
<accession>A0A2T5UCJ9</accession>
<proteinExistence type="predicted"/>
<dbReference type="AlphaFoldDB" id="A0A2T5UCJ9"/>
<dbReference type="RefSeq" id="WP_055879933.1">
    <property type="nucleotide sequence ID" value="NZ_QAYE01000001.1"/>
</dbReference>
<comment type="caution">
    <text evidence="1">The sequence shown here is derived from an EMBL/GenBank/DDBJ whole genome shotgun (WGS) entry which is preliminary data.</text>
</comment>
<dbReference type="EMBL" id="QAYE01000001">
    <property type="protein sequence ID" value="PTW49245.1"/>
    <property type="molecule type" value="Genomic_DNA"/>
</dbReference>
<dbReference type="Proteomes" id="UP000244013">
    <property type="component" value="Unassembled WGS sequence"/>
</dbReference>
<gene>
    <name evidence="1" type="ORF">C8J25_101753</name>
</gene>
<sequence length="61" mass="7153">MIAMPREPADLYAPLETVPKPRPIGEVFQVLLVRWWLTLLVEAYRVTSKPRLRPPKAKRTR</sequence>
<reference evidence="1 2" key="1">
    <citation type="submission" date="2018-04" db="EMBL/GenBank/DDBJ databases">
        <title>Genomic Encyclopedia of Type Strains, Phase III (KMG-III): the genomes of soil and plant-associated and newly described type strains.</title>
        <authorList>
            <person name="Whitman W."/>
        </authorList>
    </citation>
    <scope>NUCLEOTIDE SEQUENCE [LARGE SCALE GENOMIC DNA]</scope>
    <source>
        <strain evidence="1 2">MA-olki</strain>
    </source>
</reference>
<protein>
    <submittedName>
        <fullName evidence="1">Uncharacterized protein</fullName>
    </submittedName>
</protein>
<organism evidence="1 2">
    <name type="scientific">Sphingomonas faeni</name>
    <dbReference type="NCBI Taxonomy" id="185950"/>
    <lineage>
        <taxon>Bacteria</taxon>
        <taxon>Pseudomonadati</taxon>
        <taxon>Pseudomonadota</taxon>
        <taxon>Alphaproteobacteria</taxon>
        <taxon>Sphingomonadales</taxon>
        <taxon>Sphingomonadaceae</taxon>
        <taxon>Sphingomonas</taxon>
    </lineage>
</organism>
<name>A0A2T5UCJ9_9SPHN</name>
<dbReference type="GeneID" id="91004824"/>
<evidence type="ECO:0000313" key="1">
    <source>
        <dbReference type="EMBL" id="PTW49245.1"/>
    </source>
</evidence>